<protein>
    <submittedName>
        <fullName evidence="2">Uncharacterized protein</fullName>
    </submittedName>
</protein>
<keyword evidence="1" id="KW-0472">Membrane</keyword>
<evidence type="ECO:0000313" key="3">
    <source>
        <dbReference type="Proteomes" id="UP000320876"/>
    </source>
</evidence>
<dbReference type="RefSeq" id="WP_141996557.1">
    <property type="nucleotide sequence ID" value="NZ_VFML01000001.1"/>
</dbReference>
<keyword evidence="1" id="KW-1133">Transmembrane helix</keyword>
<feature type="transmembrane region" description="Helical" evidence="1">
    <location>
        <begin position="76"/>
        <end position="101"/>
    </location>
</feature>
<sequence>MTRSASRWNTLGELVATGVVLVAATTSGALLFALAATERWQFQDLLLRVGLPAVVLLVLALVLAAGVGWHRLRRGILVGGLSGLIATIGLEAVRITGFRALETMPGDLPMLMGVKATGRIMAGPNTTSTILGYADHFWNGAAFGVIFALLIGGFPRKWGAWSGALLGAVYGLLLGFGFATGPVPTSLGIGGVFATVTVAEFQTTVYLAHLVFGLILGALVHRFGSRIAPLWVPVVDLFRGVPRQGGSGNFSNKPLTE</sequence>
<reference evidence="2 3" key="1">
    <citation type="submission" date="2019-06" db="EMBL/GenBank/DDBJ databases">
        <title>Sequencing the genomes of 1000 actinobacteria strains.</title>
        <authorList>
            <person name="Klenk H.-P."/>
        </authorList>
    </citation>
    <scope>NUCLEOTIDE SEQUENCE [LARGE SCALE GENOMIC DNA]</scope>
    <source>
        <strain evidence="2 3">DSM 45679</strain>
    </source>
</reference>
<comment type="caution">
    <text evidence="2">The sequence shown here is derived from an EMBL/GenBank/DDBJ whole genome shotgun (WGS) entry which is preliminary data.</text>
</comment>
<evidence type="ECO:0000313" key="2">
    <source>
        <dbReference type="EMBL" id="TQJ01734.1"/>
    </source>
</evidence>
<feature type="transmembrane region" description="Helical" evidence="1">
    <location>
        <begin position="201"/>
        <end position="220"/>
    </location>
</feature>
<evidence type="ECO:0000256" key="1">
    <source>
        <dbReference type="SAM" id="Phobius"/>
    </source>
</evidence>
<gene>
    <name evidence="2" type="ORF">FB471_1443</name>
</gene>
<name>A0A542DF91_AMYCI</name>
<dbReference type="OrthoDB" id="4310034at2"/>
<feature type="transmembrane region" description="Helical" evidence="1">
    <location>
        <begin position="49"/>
        <end position="69"/>
    </location>
</feature>
<dbReference type="AlphaFoldDB" id="A0A542DF91"/>
<dbReference type="Proteomes" id="UP000320876">
    <property type="component" value="Unassembled WGS sequence"/>
</dbReference>
<organism evidence="2 3">
    <name type="scientific">Amycolatopsis cihanbeyliensis</name>
    <dbReference type="NCBI Taxonomy" id="1128664"/>
    <lineage>
        <taxon>Bacteria</taxon>
        <taxon>Bacillati</taxon>
        <taxon>Actinomycetota</taxon>
        <taxon>Actinomycetes</taxon>
        <taxon>Pseudonocardiales</taxon>
        <taxon>Pseudonocardiaceae</taxon>
        <taxon>Amycolatopsis</taxon>
    </lineage>
</organism>
<proteinExistence type="predicted"/>
<keyword evidence="3" id="KW-1185">Reference proteome</keyword>
<feature type="transmembrane region" description="Helical" evidence="1">
    <location>
        <begin position="12"/>
        <end position="37"/>
    </location>
</feature>
<feature type="transmembrane region" description="Helical" evidence="1">
    <location>
        <begin position="161"/>
        <end position="181"/>
    </location>
</feature>
<dbReference type="EMBL" id="VFML01000001">
    <property type="protein sequence ID" value="TQJ01734.1"/>
    <property type="molecule type" value="Genomic_DNA"/>
</dbReference>
<accession>A0A542DF91</accession>
<feature type="transmembrane region" description="Helical" evidence="1">
    <location>
        <begin position="136"/>
        <end position="154"/>
    </location>
</feature>
<keyword evidence="1" id="KW-0812">Transmembrane</keyword>